<dbReference type="GO" id="GO:0019748">
    <property type="term" value="P:secondary metabolic process"/>
    <property type="evidence" value="ECO:0007669"/>
    <property type="project" value="TreeGrafter"/>
</dbReference>
<evidence type="ECO:0000313" key="3">
    <source>
        <dbReference type="EMBL" id="GEK87943.1"/>
    </source>
</evidence>
<keyword evidence="1" id="KW-0456">Lyase</keyword>
<dbReference type="GO" id="GO:0016831">
    <property type="term" value="F:carboxy-lyase activity"/>
    <property type="evidence" value="ECO:0007669"/>
    <property type="project" value="InterPro"/>
</dbReference>
<reference evidence="3 4" key="1">
    <citation type="submission" date="2019-07" db="EMBL/GenBank/DDBJ databases">
        <title>Whole genome shotgun sequence of Microbacterium aerolatum NBRC 103071.</title>
        <authorList>
            <person name="Hosoyama A."/>
            <person name="Uohara A."/>
            <person name="Ohji S."/>
            <person name="Ichikawa N."/>
        </authorList>
    </citation>
    <scope>NUCLEOTIDE SEQUENCE [LARGE SCALE GENOMIC DNA]</scope>
    <source>
        <strain evidence="3 4">NBRC 103071</strain>
    </source>
</reference>
<keyword evidence="4" id="KW-1185">Reference proteome</keyword>
<dbReference type="InterPro" id="IPR032466">
    <property type="entry name" value="Metal_Hydrolase"/>
</dbReference>
<evidence type="ECO:0000313" key="4">
    <source>
        <dbReference type="Proteomes" id="UP000321225"/>
    </source>
</evidence>
<accession>A0A511AKV2</accession>
<organism evidence="3 4">
    <name type="scientific">Microbacterium aerolatum</name>
    <dbReference type="NCBI Taxonomy" id="153731"/>
    <lineage>
        <taxon>Bacteria</taxon>
        <taxon>Bacillati</taxon>
        <taxon>Actinomycetota</taxon>
        <taxon>Actinomycetes</taxon>
        <taxon>Micrococcales</taxon>
        <taxon>Microbacteriaceae</taxon>
        <taxon>Microbacterium</taxon>
    </lineage>
</organism>
<evidence type="ECO:0000256" key="1">
    <source>
        <dbReference type="ARBA" id="ARBA00023239"/>
    </source>
</evidence>
<name>A0A511AKV2_9MICO</name>
<dbReference type="SUPFAM" id="SSF51556">
    <property type="entry name" value="Metallo-dependent hydrolases"/>
    <property type="match status" value="1"/>
</dbReference>
<dbReference type="Proteomes" id="UP000321225">
    <property type="component" value="Unassembled WGS sequence"/>
</dbReference>
<dbReference type="InterPro" id="IPR006680">
    <property type="entry name" value="Amidohydro-rel"/>
</dbReference>
<evidence type="ECO:0000259" key="2">
    <source>
        <dbReference type="Pfam" id="PF04909"/>
    </source>
</evidence>
<proteinExistence type="predicted"/>
<dbReference type="Pfam" id="PF04909">
    <property type="entry name" value="Amidohydro_2"/>
    <property type="match status" value="1"/>
</dbReference>
<dbReference type="PANTHER" id="PTHR21240">
    <property type="entry name" value="2-AMINO-3-CARBOXYLMUCONATE-6-SEMIALDEHYDE DECARBOXYLASE"/>
    <property type="match status" value="1"/>
</dbReference>
<dbReference type="PANTHER" id="PTHR21240:SF28">
    <property type="entry name" value="ISO-OROTATE DECARBOXYLASE (EUROFUNG)"/>
    <property type="match status" value="1"/>
</dbReference>
<protein>
    <recommendedName>
        <fullName evidence="2">Amidohydrolase-related domain-containing protein</fullName>
    </recommendedName>
</protein>
<dbReference type="InterPro" id="IPR032465">
    <property type="entry name" value="ACMSD"/>
</dbReference>
<dbReference type="GO" id="GO:0005737">
    <property type="term" value="C:cytoplasm"/>
    <property type="evidence" value="ECO:0007669"/>
    <property type="project" value="TreeGrafter"/>
</dbReference>
<dbReference type="Gene3D" id="3.20.20.140">
    <property type="entry name" value="Metal-dependent hydrolases"/>
    <property type="match status" value="1"/>
</dbReference>
<dbReference type="EMBL" id="BJUW01000025">
    <property type="protein sequence ID" value="GEK87943.1"/>
    <property type="molecule type" value="Genomic_DNA"/>
</dbReference>
<comment type="caution">
    <text evidence="3">The sequence shown here is derived from an EMBL/GenBank/DDBJ whole genome shotgun (WGS) entry which is preliminary data.</text>
</comment>
<dbReference type="GO" id="GO:0016787">
    <property type="term" value="F:hydrolase activity"/>
    <property type="evidence" value="ECO:0007669"/>
    <property type="project" value="InterPro"/>
</dbReference>
<sequence length="354" mass="39840">MDAVTSIDELKLRDWTPKSRLHAQETDVPLPHTPCIDVHNHLGRWLSADGDWIIPDVGELLRTMDARRVEAIVNLDGMWGEELDANLERYDRAHPERFHTFCQLDWSLLTQADGGRLLVENLEDSARRGARGVKIWKTLGLSVRDSGDHLVAPDDPRVVEVVRRAGELGLPVLIHTADPIAFFDPLDAENERLDELRGAPDWWFGDTDRHPSFDALLDAHARLVLACPETDIIGAHVGCAAEDLDRVSVLLDAAPRYHVDIAGRLAELGRQPRRFARLVAQHPDRVLFGTDIYPAEDEQYRLHFRFLESADESFEYAPGEPIPPQGRWTISAAALDPVLLPALYRDNARRVLGV</sequence>
<feature type="domain" description="Amidohydrolase-related" evidence="2">
    <location>
        <begin position="117"/>
        <end position="353"/>
    </location>
</feature>
<dbReference type="AlphaFoldDB" id="A0A511AKV2"/>
<gene>
    <name evidence="3" type="ORF">MAE01_31190</name>
</gene>